<evidence type="ECO:0000313" key="3">
    <source>
        <dbReference type="Proteomes" id="UP001286313"/>
    </source>
</evidence>
<gene>
    <name evidence="2" type="ORF">Pcinc_037155</name>
</gene>
<dbReference type="AlphaFoldDB" id="A0AAE1ELW7"/>
<accession>A0AAE1ELW7</accession>
<protein>
    <submittedName>
        <fullName evidence="2">Uncharacterized protein</fullName>
    </submittedName>
</protein>
<feature type="compositionally biased region" description="Acidic residues" evidence="1">
    <location>
        <begin position="1"/>
        <end position="47"/>
    </location>
</feature>
<comment type="caution">
    <text evidence="2">The sequence shown here is derived from an EMBL/GenBank/DDBJ whole genome shotgun (WGS) entry which is preliminary data.</text>
</comment>
<organism evidence="2 3">
    <name type="scientific">Petrolisthes cinctipes</name>
    <name type="common">Flat porcelain crab</name>
    <dbReference type="NCBI Taxonomy" id="88211"/>
    <lineage>
        <taxon>Eukaryota</taxon>
        <taxon>Metazoa</taxon>
        <taxon>Ecdysozoa</taxon>
        <taxon>Arthropoda</taxon>
        <taxon>Crustacea</taxon>
        <taxon>Multicrustacea</taxon>
        <taxon>Malacostraca</taxon>
        <taxon>Eumalacostraca</taxon>
        <taxon>Eucarida</taxon>
        <taxon>Decapoda</taxon>
        <taxon>Pleocyemata</taxon>
        <taxon>Anomura</taxon>
        <taxon>Galatheoidea</taxon>
        <taxon>Porcellanidae</taxon>
        <taxon>Petrolisthes</taxon>
    </lineage>
</organism>
<evidence type="ECO:0000313" key="2">
    <source>
        <dbReference type="EMBL" id="KAK3856528.1"/>
    </source>
</evidence>
<dbReference type="EMBL" id="JAWQEG010005857">
    <property type="protein sequence ID" value="KAK3856528.1"/>
    <property type="molecule type" value="Genomic_DNA"/>
</dbReference>
<proteinExistence type="predicted"/>
<dbReference type="Proteomes" id="UP001286313">
    <property type="component" value="Unassembled WGS sequence"/>
</dbReference>
<sequence length="90" mass="10385">MINVVEEEEEAEEEEEEEEEEEKEKDEEGEEEEEEEEKEKEEEEEGGEVPLLTQCETCQSHPVFSLPANPPTTPHYLHHSNLAIFGGTKL</sequence>
<reference evidence="2" key="1">
    <citation type="submission" date="2023-10" db="EMBL/GenBank/DDBJ databases">
        <title>Genome assemblies of two species of porcelain crab, Petrolisthes cinctipes and Petrolisthes manimaculis (Anomura: Porcellanidae).</title>
        <authorList>
            <person name="Angst P."/>
        </authorList>
    </citation>
    <scope>NUCLEOTIDE SEQUENCE</scope>
    <source>
        <strain evidence="2">PB745_01</strain>
        <tissue evidence="2">Gill</tissue>
    </source>
</reference>
<evidence type="ECO:0000256" key="1">
    <source>
        <dbReference type="SAM" id="MobiDB-lite"/>
    </source>
</evidence>
<name>A0AAE1ELW7_PETCI</name>
<feature type="region of interest" description="Disordered" evidence="1">
    <location>
        <begin position="1"/>
        <end position="49"/>
    </location>
</feature>
<keyword evidence="3" id="KW-1185">Reference proteome</keyword>